<accession>A0ACD3A4M7</accession>
<protein>
    <submittedName>
        <fullName evidence="1">Uncharacterized protein</fullName>
    </submittedName>
</protein>
<evidence type="ECO:0000313" key="2">
    <source>
        <dbReference type="Proteomes" id="UP000308600"/>
    </source>
</evidence>
<name>A0ACD3A4M7_9AGAR</name>
<dbReference type="EMBL" id="ML208748">
    <property type="protein sequence ID" value="TFK60645.1"/>
    <property type="molecule type" value="Genomic_DNA"/>
</dbReference>
<sequence>MSIPLLPPNDVPSNSSPSASITSSSSVPFDVISPSSTNGGGTPILPPFPAFSTPAPIPAGGGGGGDGSNNGGGLPSAGPNIASSASLYPFQTSSYPPYPPLFSNISSNLQTPHTNPNDPLLHLVYTFLATLVLLLGVSASIVVRSLILRRRHRRMMEEAIRNGTWIPPAPTIGGHTGRVKVDLSKKPKMFEVWLGGGIIGPGVNSYGTAPPSLGVGAGGYRQYDAGTGTGLGKKTHRTTHSAHHGYTQDWESINPFSAAYISPPTSSTSNSNVNALSSDLGGMSLPIGTSPDRGPGSPSGGVGGGGGGSEIFAFLGISSWSMPSMPSPGIWAGRILRRIRRPGSSMEQQQQQQQHAQQMVMATTTSHGGITNGGLVDMDSKSGGGRPYVQTMRVAVMIAMPSPSTSTLLSTMRSHSHPTATGSHPPPPTTAPSSSSSSSSANQSPCQSQVQSQTQSHNAHNAPLHEYNYEYEAEDDQPLPHVEFGIADVPIMVVEGQRGRHSDDDDQGSSTLEGKVGRRRSFGFGGSEGGHGRDHDHDNEQGLILEDVEMEEMDVGEMRRRV</sequence>
<organism evidence="1 2">
    <name type="scientific">Pluteus cervinus</name>
    <dbReference type="NCBI Taxonomy" id="181527"/>
    <lineage>
        <taxon>Eukaryota</taxon>
        <taxon>Fungi</taxon>
        <taxon>Dikarya</taxon>
        <taxon>Basidiomycota</taxon>
        <taxon>Agaricomycotina</taxon>
        <taxon>Agaricomycetes</taxon>
        <taxon>Agaricomycetidae</taxon>
        <taxon>Agaricales</taxon>
        <taxon>Pluteineae</taxon>
        <taxon>Pluteaceae</taxon>
        <taxon>Pluteus</taxon>
    </lineage>
</organism>
<evidence type="ECO:0000313" key="1">
    <source>
        <dbReference type="EMBL" id="TFK60645.1"/>
    </source>
</evidence>
<dbReference type="Proteomes" id="UP000308600">
    <property type="component" value="Unassembled WGS sequence"/>
</dbReference>
<proteinExistence type="predicted"/>
<keyword evidence="2" id="KW-1185">Reference proteome</keyword>
<reference evidence="1 2" key="1">
    <citation type="journal article" date="2019" name="Nat. Ecol. Evol.">
        <title>Megaphylogeny resolves global patterns of mushroom evolution.</title>
        <authorList>
            <person name="Varga T."/>
            <person name="Krizsan K."/>
            <person name="Foldi C."/>
            <person name="Dima B."/>
            <person name="Sanchez-Garcia M."/>
            <person name="Sanchez-Ramirez S."/>
            <person name="Szollosi G.J."/>
            <person name="Szarkandi J.G."/>
            <person name="Papp V."/>
            <person name="Albert L."/>
            <person name="Andreopoulos W."/>
            <person name="Angelini C."/>
            <person name="Antonin V."/>
            <person name="Barry K.W."/>
            <person name="Bougher N.L."/>
            <person name="Buchanan P."/>
            <person name="Buyck B."/>
            <person name="Bense V."/>
            <person name="Catcheside P."/>
            <person name="Chovatia M."/>
            <person name="Cooper J."/>
            <person name="Damon W."/>
            <person name="Desjardin D."/>
            <person name="Finy P."/>
            <person name="Geml J."/>
            <person name="Haridas S."/>
            <person name="Hughes K."/>
            <person name="Justo A."/>
            <person name="Karasinski D."/>
            <person name="Kautmanova I."/>
            <person name="Kiss B."/>
            <person name="Kocsube S."/>
            <person name="Kotiranta H."/>
            <person name="LaButti K.M."/>
            <person name="Lechner B.E."/>
            <person name="Liimatainen K."/>
            <person name="Lipzen A."/>
            <person name="Lukacs Z."/>
            <person name="Mihaltcheva S."/>
            <person name="Morgado L.N."/>
            <person name="Niskanen T."/>
            <person name="Noordeloos M.E."/>
            <person name="Ohm R.A."/>
            <person name="Ortiz-Santana B."/>
            <person name="Ovrebo C."/>
            <person name="Racz N."/>
            <person name="Riley R."/>
            <person name="Savchenko A."/>
            <person name="Shiryaev A."/>
            <person name="Soop K."/>
            <person name="Spirin V."/>
            <person name="Szebenyi C."/>
            <person name="Tomsovsky M."/>
            <person name="Tulloss R.E."/>
            <person name="Uehling J."/>
            <person name="Grigoriev I.V."/>
            <person name="Vagvolgyi C."/>
            <person name="Papp T."/>
            <person name="Martin F.M."/>
            <person name="Miettinen O."/>
            <person name="Hibbett D.S."/>
            <person name="Nagy L.G."/>
        </authorList>
    </citation>
    <scope>NUCLEOTIDE SEQUENCE [LARGE SCALE GENOMIC DNA]</scope>
    <source>
        <strain evidence="1 2">NL-1719</strain>
    </source>
</reference>
<gene>
    <name evidence="1" type="ORF">BDN72DRAFT_506033</name>
</gene>